<comment type="caution">
    <text evidence="1">The sequence shown here is derived from an EMBL/GenBank/DDBJ whole genome shotgun (WGS) entry which is preliminary data.</text>
</comment>
<evidence type="ECO:0008006" key="3">
    <source>
        <dbReference type="Google" id="ProtNLM"/>
    </source>
</evidence>
<dbReference type="EMBL" id="JANBPK010000704">
    <property type="protein sequence ID" value="KAJ2935185.1"/>
    <property type="molecule type" value="Genomic_DNA"/>
</dbReference>
<protein>
    <recommendedName>
        <fullName evidence="3">G domain-containing protein</fullName>
    </recommendedName>
</protein>
<proteinExistence type="predicted"/>
<feature type="non-terminal residue" evidence="1">
    <location>
        <position position="1"/>
    </location>
</feature>
<evidence type="ECO:0000313" key="1">
    <source>
        <dbReference type="EMBL" id="KAJ2935185.1"/>
    </source>
</evidence>
<sequence length="254" mass="28295">MHSQNPTKDEQKVVSGVIFPVLGLEGVGKSNFINKAAGEAVADVSDELEHRDTTIRAFFLRNPATEDPDDPKSTLIVLVDTPGLDDFYAYTDLTWLKNLLDWITTHCSTDAKFGGILYLHSIDQDKCSKRSCPVAEFPNCRSVEYLRLATTKWDRQSPEQDFERREEELKSTVWKGSLEKGAKATRFLNTQESAWAILDELLETGSLPIAVLQQDLSNFLDSWSKKVATAKKAKGPGGGRVKRFFGRVGSCFGS</sequence>
<evidence type="ECO:0000313" key="2">
    <source>
        <dbReference type="Proteomes" id="UP001140091"/>
    </source>
</evidence>
<dbReference type="OrthoDB" id="3255035at2759"/>
<accession>A0A9W8JQU7</accession>
<dbReference type="InterPro" id="IPR027417">
    <property type="entry name" value="P-loop_NTPase"/>
</dbReference>
<gene>
    <name evidence="1" type="ORF">H1R20_g1950</name>
</gene>
<dbReference type="AlphaFoldDB" id="A0A9W8JQU7"/>
<dbReference type="CDD" id="cd00882">
    <property type="entry name" value="Ras_like_GTPase"/>
    <property type="match status" value="1"/>
</dbReference>
<reference evidence="1" key="1">
    <citation type="submission" date="2022-06" db="EMBL/GenBank/DDBJ databases">
        <title>Genome Sequence of Candolleomyces eurysporus.</title>
        <authorList>
            <person name="Buettner E."/>
        </authorList>
    </citation>
    <scope>NUCLEOTIDE SEQUENCE</scope>
    <source>
        <strain evidence="1">VTCC 930004</strain>
    </source>
</reference>
<organism evidence="1 2">
    <name type="scientific">Candolleomyces eurysporus</name>
    <dbReference type="NCBI Taxonomy" id="2828524"/>
    <lineage>
        <taxon>Eukaryota</taxon>
        <taxon>Fungi</taxon>
        <taxon>Dikarya</taxon>
        <taxon>Basidiomycota</taxon>
        <taxon>Agaricomycotina</taxon>
        <taxon>Agaricomycetes</taxon>
        <taxon>Agaricomycetidae</taxon>
        <taxon>Agaricales</taxon>
        <taxon>Agaricineae</taxon>
        <taxon>Psathyrellaceae</taxon>
        <taxon>Candolleomyces</taxon>
    </lineage>
</organism>
<dbReference type="Proteomes" id="UP001140091">
    <property type="component" value="Unassembled WGS sequence"/>
</dbReference>
<keyword evidence="2" id="KW-1185">Reference proteome</keyword>
<dbReference type="SUPFAM" id="SSF52540">
    <property type="entry name" value="P-loop containing nucleoside triphosphate hydrolases"/>
    <property type="match status" value="1"/>
</dbReference>
<dbReference type="Gene3D" id="3.40.50.300">
    <property type="entry name" value="P-loop containing nucleotide triphosphate hydrolases"/>
    <property type="match status" value="1"/>
</dbReference>
<name>A0A9W8JQU7_9AGAR</name>